<feature type="transmembrane region" description="Helical" evidence="1">
    <location>
        <begin position="149"/>
        <end position="175"/>
    </location>
</feature>
<dbReference type="Gene3D" id="1.10.287.70">
    <property type="match status" value="1"/>
</dbReference>
<keyword evidence="1" id="KW-0812">Transmembrane</keyword>
<evidence type="ECO:0000256" key="1">
    <source>
        <dbReference type="SAM" id="Phobius"/>
    </source>
</evidence>
<keyword evidence="4" id="KW-1185">Reference proteome</keyword>
<feature type="transmembrane region" description="Helical" evidence="1">
    <location>
        <begin position="187"/>
        <end position="209"/>
    </location>
</feature>
<evidence type="ECO:0000313" key="3">
    <source>
        <dbReference type="EnsemblMetazoa" id="XP_020897191.1"/>
    </source>
</evidence>
<dbReference type="Pfam" id="PF07885">
    <property type="entry name" value="Ion_trans_2"/>
    <property type="match status" value="1"/>
</dbReference>
<dbReference type="GeneID" id="110236052"/>
<protein>
    <recommendedName>
        <fullName evidence="2">Potassium channel domain-containing protein</fullName>
    </recommendedName>
</protein>
<feature type="transmembrane region" description="Helical" evidence="1">
    <location>
        <begin position="229"/>
        <end position="250"/>
    </location>
</feature>
<organism evidence="3 4">
    <name type="scientific">Exaiptasia diaphana</name>
    <name type="common">Tropical sea anemone</name>
    <name type="synonym">Aiptasia pulchella</name>
    <dbReference type="NCBI Taxonomy" id="2652724"/>
    <lineage>
        <taxon>Eukaryota</taxon>
        <taxon>Metazoa</taxon>
        <taxon>Cnidaria</taxon>
        <taxon>Anthozoa</taxon>
        <taxon>Hexacorallia</taxon>
        <taxon>Actiniaria</taxon>
        <taxon>Aiptasiidae</taxon>
        <taxon>Exaiptasia</taxon>
    </lineage>
</organism>
<dbReference type="AlphaFoldDB" id="A0A913X1H2"/>
<dbReference type="Proteomes" id="UP000887567">
    <property type="component" value="Unplaced"/>
</dbReference>
<evidence type="ECO:0000259" key="2">
    <source>
        <dbReference type="Pfam" id="PF07885"/>
    </source>
</evidence>
<feature type="transmembrane region" description="Helical" evidence="1">
    <location>
        <begin position="262"/>
        <end position="279"/>
    </location>
</feature>
<reference evidence="3" key="1">
    <citation type="submission" date="2022-11" db="UniProtKB">
        <authorList>
            <consortium name="EnsemblMetazoa"/>
        </authorList>
    </citation>
    <scope>IDENTIFICATION</scope>
</reference>
<feature type="transmembrane region" description="Helical" evidence="1">
    <location>
        <begin position="112"/>
        <end position="137"/>
    </location>
</feature>
<dbReference type="RefSeq" id="XP_020897191.1">
    <property type="nucleotide sequence ID" value="XM_021041532.2"/>
</dbReference>
<dbReference type="EnsemblMetazoa" id="XM_021041532.2">
    <property type="protein sequence ID" value="XP_020897191.1"/>
    <property type="gene ID" value="LOC110236052"/>
</dbReference>
<keyword evidence="1" id="KW-0472">Membrane</keyword>
<name>A0A913X1H2_EXADI</name>
<sequence length="306" mass="34284">MDLNGSNNNAQQCLLVNARRESDVEHSGDHQFSTLADQLGIEEVDAIHNFSNSRSSGSASIRNKYDPPTVVLTQEQVETLIGTLQETGNALKQLTYVGRELKPRRRPRVPRWIVSNLLIITTVWQVLGVVALTLLHLLTQHKRKEKSTFIWTVAILVVVQAFNLFLVFITSVKLTKQFMHHTLTKSFLGQSFLSLTLLFAGLYTLVYNIEHDSFDGPHSSNDISSSSLVFANMLYFSISTATLCGAGHIVPATWYAQLLSSIQMLMSYVYFASVLSIVVHPPKNINFKVQKSKVHPFKTYGTVRSV</sequence>
<accession>A0A913X1H2</accession>
<keyword evidence="1" id="KW-1133">Transmembrane helix</keyword>
<dbReference type="SUPFAM" id="SSF81324">
    <property type="entry name" value="Voltage-gated potassium channels"/>
    <property type="match status" value="1"/>
</dbReference>
<dbReference type="KEGG" id="epa:110236052"/>
<dbReference type="InterPro" id="IPR013099">
    <property type="entry name" value="K_chnl_dom"/>
</dbReference>
<evidence type="ECO:0000313" key="4">
    <source>
        <dbReference type="Proteomes" id="UP000887567"/>
    </source>
</evidence>
<proteinExistence type="predicted"/>
<feature type="domain" description="Potassium channel" evidence="2">
    <location>
        <begin position="202"/>
        <end position="279"/>
    </location>
</feature>
<dbReference type="OMA" id="MLMSYVY"/>
<dbReference type="OrthoDB" id="5967862at2759"/>